<dbReference type="Gene3D" id="3.40.50.300">
    <property type="entry name" value="P-loop containing nucleotide triphosphate hydrolases"/>
    <property type="match status" value="1"/>
</dbReference>
<dbReference type="InterPro" id="IPR050319">
    <property type="entry name" value="ABC_transp_ATP-bind"/>
</dbReference>
<proteinExistence type="predicted"/>
<protein>
    <submittedName>
        <fullName evidence="6">ATP-binding cassette domain-containing protein</fullName>
    </submittedName>
</protein>
<sequence>ARSIGAAIGRPLRLHRRTTGRAATAARVGELLADVGLPADFAGRYPPELSGGQRQRVSIARALAADPDVLLCDEVTSALDASTAEAIMDLLDRLRAERGLSVVHISHDLRLLGARTDTMLVLADGRVAHSGPTEGVLTDHTDADAGKAEPHDARLGRTATPHHAEPR</sequence>
<keyword evidence="2" id="KW-0547">Nucleotide-binding</keyword>
<comment type="caution">
    <text evidence="6">The sequence shown here is derived from an EMBL/GenBank/DDBJ whole genome shotgun (WGS) entry which is preliminary data.</text>
</comment>
<accession>A0ABW9NZD6</accession>
<keyword evidence="7" id="KW-1185">Reference proteome</keyword>
<keyword evidence="1" id="KW-0813">Transport</keyword>
<dbReference type="Pfam" id="PF00005">
    <property type="entry name" value="ABC_tran"/>
    <property type="match status" value="1"/>
</dbReference>
<evidence type="ECO:0000259" key="5">
    <source>
        <dbReference type="Pfam" id="PF00005"/>
    </source>
</evidence>
<gene>
    <name evidence="6" type="ORF">FFZ77_24635</name>
</gene>
<organism evidence="6 7">
    <name type="scientific">Streptomyces katsurahamanus</name>
    <dbReference type="NCBI Taxonomy" id="2577098"/>
    <lineage>
        <taxon>Bacteria</taxon>
        <taxon>Bacillati</taxon>
        <taxon>Actinomycetota</taxon>
        <taxon>Actinomycetes</taxon>
        <taxon>Kitasatosporales</taxon>
        <taxon>Streptomycetaceae</taxon>
        <taxon>Streptomyces</taxon>
    </lineage>
</organism>
<dbReference type="EMBL" id="VDEQ01000272">
    <property type="protein sequence ID" value="MQS38658.1"/>
    <property type="molecule type" value="Genomic_DNA"/>
</dbReference>
<dbReference type="SUPFAM" id="SSF52540">
    <property type="entry name" value="P-loop containing nucleoside triphosphate hydrolases"/>
    <property type="match status" value="1"/>
</dbReference>
<evidence type="ECO:0000313" key="6">
    <source>
        <dbReference type="EMBL" id="MQS38658.1"/>
    </source>
</evidence>
<reference evidence="6 7" key="1">
    <citation type="submission" date="2019-06" db="EMBL/GenBank/DDBJ databases">
        <title>Comparative genomics and metabolomics analyses of clavulanic acid producing Streptomyces species provides insight into specialized metabolism and evolution of beta-lactam biosynthetic gene clusters.</title>
        <authorList>
            <person name="Moore M.A."/>
            <person name="Cruz-Morales P."/>
            <person name="Barona Gomez F."/>
            <person name="Kapil T."/>
        </authorList>
    </citation>
    <scope>NUCLEOTIDE SEQUENCE [LARGE SCALE GENOMIC DNA]</scope>
    <source>
        <strain evidence="6 7">T-272</strain>
    </source>
</reference>
<keyword evidence="3 6" id="KW-0067">ATP-binding</keyword>
<dbReference type="InterPro" id="IPR003439">
    <property type="entry name" value="ABC_transporter-like_ATP-bd"/>
</dbReference>
<evidence type="ECO:0000256" key="4">
    <source>
        <dbReference type="SAM" id="MobiDB-lite"/>
    </source>
</evidence>
<dbReference type="GO" id="GO:0005524">
    <property type="term" value="F:ATP binding"/>
    <property type="evidence" value="ECO:0007669"/>
    <property type="project" value="UniProtKB-KW"/>
</dbReference>
<dbReference type="Proteomes" id="UP000460558">
    <property type="component" value="Unassembled WGS sequence"/>
</dbReference>
<dbReference type="InterPro" id="IPR027417">
    <property type="entry name" value="P-loop_NTPase"/>
</dbReference>
<evidence type="ECO:0000256" key="1">
    <source>
        <dbReference type="ARBA" id="ARBA00022448"/>
    </source>
</evidence>
<feature type="non-terminal residue" evidence="6">
    <location>
        <position position="1"/>
    </location>
</feature>
<evidence type="ECO:0000256" key="2">
    <source>
        <dbReference type="ARBA" id="ARBA00022741"/>
    </source>
</evidence>
<dbReference type="RefSeq" id="WP_153485979.1">
    <property type="nucleotide sequence ID" value="NZ_VDEQ01000272.1"/>
</dbReference>
<name>A0ABW9NZD6_9ACTN</name>
<dbReference type="InterPro" id="IPR017871">
    <property type="entry name" value="ABC_transporter-like_CS"/>
</dbReference>
<dbReference type="PANTHER" id="PTHR43776">
    <property type="entry name" value="TRANSPORT ATP-BINDING PROTEIN"/>
    <property type="match status" value="1"/>
</dbReference>
<evidence type="ECO:0000256" key="3">
    <source>
        <dbReference type="ARBA" id="ARBA00022840"/>
    </source>
</evidence>
<feature type="compositionally biased region" description="Basic and acidic residues" evidence="4">
    <location>
        <begin position="137"/>
        <end position="155"/>
    </location>
</feature>
<feature type="region of interest" description="Disordered" evidence="4">
    <location>
        <begin position="130"/>
        <end position="167"/>
    </location>
</feature>
<evidence type="ECO:0000313" key="7">
    <source>
        <dbReference type="Proteomes" id="UP000460558"/>
    </source>
</evidence>
<dbReference type="PROSITE" id="PS00211">
    <property type="entry name" value="ABC_TRANSPORTER_1"/>
    <property type="match status" value="1"/>
</dbReference>
<feature type="domain" description="ABC transporter" evidence="5">
    <location>
        <begin position="23"/>
        <end position="77"/>
    </location>
</feature>